<dbReference type="Gene3D" id="3.40.50.2000">
    <property type="entry name" value="Glycogen Phosphorylase B"/>
    <property type="match status" value="1"/>
</dbReference>
<feature type="binding site" evidence="2">
    <location>
        <position position="249"/>
    </location>
    <ligand>
        <name>substrate</name>
    </ligand>
</feature>
<dbReference type="Proteomes" id="UP000501128">
    <property type="component" value="Chromosome"/>
</dbReference>
<keyword evidence="3" id="KW-0378">Hydrolase</keyword>
<evidence type="ECO:0000256" key="1">
    <source>
        <dbReference type="PIRSR" id="PIRSR620023-1"/>
    </source>
</evidence>
<dbReference type="EMBL" id="CP051677">
    <property type="protein sequence ID" value="QJD77475.1"/>
    <property type="molecule type" value="Genomic_DNA"/>
</dbReference>
<dbReference type="RefSeq" id="WP_169549418.1">
    <property type="nucleotide sequence ID" value="NZ_CP051677.1"/>
</dbReference>
<sequence length="339" mass="37244">MNRIIFRADADSQIGLGHVMRCLALADMLGSSVDRYMAITEPEPVVQTRLEQAGLQVIALKKNSIATDFLTLLEPSDQVVLDGYSFDSAFQRAVKKRVKRLFFIDDLLDGRQIADVIINHAGGVSPTDYDAGPNTTFCLGPHYALLRSPFLKPGGFGPPPSDGPYFVSLGGADPSNVSLSVVQAIQQLDPKQVVRLVLGPLYAQRDSIDALRTNLPNLTILENLSAEEMVAELERCSLAITACSTIAYEVCAVNRPLIGILTADNQDRIARFLSDEKLALSVHFPHLLSQLDPSISLETVLKLAIQSIQFTPEQIDESLANQRRYFDGKSPERFRALFS</sequence>
<protein>
    <submittedName>
        <fullName evidence="3">UDP-2,4-diacetamido-2,4, 6-trideoxy-beta-L-altropyranose hydrolase</fullName>
        <ecNumber evidence="3">3.6.1.57</ecNumber>
    </submittedName>
</protein>
<evidence type="ECO:0000313" key="4">
    <source>
        <dbReference type="Proteomes" id="UP000501128"/>
    </source>
</evidence>
<dbReference type="SUPFAM" id="SSF53756">
    <property type="entry name" value="UDP-Glycosyltransferase/glycogen phosphorylase"/>
    <property type="match status" value="1"/>
</dbReference>
<keyword evidence="4" id="KW-1185">Reference proteome</keyword>
<reference evidence="3 4" key="1">
    <citation type="submission" date="2020-04" db="EMBL/GenBank/DDBJ databases">
        <title>Genome sequencing of novel species.</title>
        <authorList>
            <person name="Heo J."/>
            <person name="Kim S.-J."/>
            <person name="Kim J.-S."/>
            <person name="Hong S.-B."/>
            <person name="Kwon S.-W."/>
        </authorList>
    </citation>
    <scope>NUCLEOTIDE SEQUENCE [LARGE SCALE GENOMIC DNA]</scope>
    <source>
        <strain evidence="3 4">CJU-R4</strain>
    </source>
</reference>
<dbReference type="NCBIfam" id="TIGR03590">
    <property type="entry name" value="PseG"/>
    <property type="match status" value="1"/>
</dbReference>
<proteinExistence type="predicted"/>
<name>A0A7L5DHI2_9BACT</name>
<evidence type="ECO:0000256" key="2">
    <source>
        <dbReference type="PIRSR" id="PIRSR620023-2"/>
    </source>
</evidence>
<dbReference type="Gene3D" id="3.40.50.11190">
    <property type="match status" value="1"/>
</dbReference>
<organism evidence="3 4">
    <name type="scientific">Spirosoma rhododendri</name>
    <dbReference type="NCBI Taxonomy" id="2728024"/>
    <lineage>
        <taxon>Bacteria</taxon>
        <taxon>Pseudomonadati</taxon>
        <taxon>Bacteroidota</taxon>
        <taxon>Cytophagia</taxon>
        <taxon>Cytophagales</taxon>
        <taxon>Cytophagaceae</taxon>
        <taxon>Spirosoma</taxon>
    </lineage>
</organism>
<dbReference type="EC" id="3.6.1.57" evidence="3"/>
<dbReference type="AlphaFoldDB" id="A0A7L5DHI2"/>
<accession>A0A7L5DHI2</accession>
<dbReference type="GO" id="GO:0016787">
    <property type="term" value="F:hydrolase activity"/>
    <property type="evidence" value="ECO:0007669"/>
    <property type="project" value="UniProtKB-KW"/>
</dbReference>
<dbReference type="InterPro" id="IPR020023">
    <property type="entry name" value="PseG"/>
</dbReference>
<gene>
    <name evidence="3" type="primary">pseG</name>
    <name evidence="3" type="ORF">HH216_02890</name>
</gene>
<dbReference type="KEGG" id="srho:HH216_02890"/>
<feature type="binding site" evidence="2">
    <location>
        <position position="147"/>
    </location>
    <ligand>
        <name>substrate</name>
    </ligand>
</feature>
<evidence type="ECO:0000313" key="3">
    <source>
        <dbReference type="EMBL" id="QJD77475.1"/>
    </source>
</evidence>
<feature type="active site" description="Proton acceptor" evidence="1">
    <location>
        <position position="18"/>
    </location>
</feature>